<evidence type="ECO:0000313" key="3">
    <source>
        <dbReference type="Proteomes" id="UP000199668"/>
    </source>
</evidence>
<feature type="compositionally biased region" description="Basic and acidic residues" evidence="1">
    <location>
        <begin position="26"/>
        <end position="41"/>
    </location>
</feature>
<organism evidence="2 3">
    <name type="scientific">Salibacterium qingdaonense</name>
    <dbReference type="NCBI Taxonomy" id="266892"/>
    <lineage>
        <taxon>Bacteria</taxon>
        <taxon>Bacillati</taxon>
        <taxon>Bacillota</taxon>
        <taxon>Bacilli</taxon>
        <taxon>Bacillales</taxon>
        <taxon>Bacillaceae</taxon>
    </lineage>
</organism>
<evidence type="ECO:0000313" key="2">
    <source>
        <dbReference type="EMBL" id="SFL86886.1"/>
    </source>
</evidence>
<feature type="region of interest" description="Disordered" evidence="1">
    <location>
        <begin position="26"/>
        <end position="64"/>
    </location>
</feature>
<name>A0A1I4L7P7_9BACI</name>
<proteinExistence type="predicted"/>
<dbReference type="Proteomes" id="UP000199668">
    <property type="component" value="Unassembled WGS sequence"/>
</dbReference>
<keyword evidence="3" id="KW-1185">Reference proteome</keyword>
<reference evidence="2 3" key="1">
    <citation type="submission" date="2016-10" db="EMBL/GenBank/DDBJ databases">
        <authorList>
            <person name="de Groot N.N."/>
        </authorList>
    </citation>
    <scope>NUCLEOTIDE SEQUENCE [LARGE SCALE GENOMIC DNA]</scope>
    <source>
        <strain evidence="2 3">CGMCC 1.6134</strain>
    </source>
</reference>
<protein>
    <submittedName>
        <fullName evidence="2">Uncharacterized protein</fullName>
    </submittedName>
</protein>
<feature type="compositionally biased region" description="Basic and acidic residues" evidence="1">
    <location>
        <begin position="54"/>
        <end position="64"/>
    </location>
</feature>
<evidence type="ECO:0000256" key="1">
    <source>
        <dbReference type="SAM" id="MobiDB-lite"/>
    </source>
</evidence>
<gene>
    <name evidence="2" type="ORF">SAMN04488054_1077</name>
</gene>
<sequence length="264" mass="29210">MEAVPVPDRRPGHTDADIRSINQEIRRIDREMQRINREKSGNGKKRSRNGSIDQETRRIDRERRSMEAVPCRIGGPATLMLTSRESIKKSGELIEKCRGSIEKRGEMGKSDRETEALIKKPAESIENGAAWRPPRCRIGGPATLMLISGASIKKCGELIEKCRESIEKRAEMGKSDRETEALIKKPAESIENGAASKLSPRRIGGPATLMLISGASIKKSGETIEKCRASIEKRAEMGNIDRETEASIKKSAESIKNCPACTNR</sequence>
<dbReference type="EMBL" id="FOTY01000007">
    <property type="protein sequence ID" value="SFL86886.1"/>
    <property type="molecule type" value="Genomic_DNA"/>
</dbReference>
<dbReference type="AlphaFoldDB" id="A0A1I4L7P7"/>
<accession>A0A1I4L7P7</accession>